<comment type="caution">
    <text evidence="8">The sequence shown here is derived from an EMBL/GenBank/DDBJ whole genome shotgun (WGS) entry which is preliminary data.</text>
</comment>
<evidence type="ECO:0000256" key="1">
    <source>
        <dbReference type="ARBA" id="ARBA00004123"/>
    </source>
</evidence>
<dbReference type="PANTHER" id="PTHR21286">
    <property type="entry name" value="NUCLEAR PORE COMPLEX PROTEIN NUP160"/>
    <property type="match status" value="1"/>
</dbReference>
<organism evidence="8 9">
    <name type="scientific">Platanthera zijinensis</name>
    <dbReference type="NCBI Taxonomy" id="2320716"/>
    <lineage>
        <taxon>Eukaryota</taxon>
        <taxon>Viridiplantae</taxon>
        <taxon>Streptophyta</taxon>
        <taxon>Embryophyta</taxon>
        <taxon>Tracheophyta</taxon>
        <taxon>Spermatophyta</taxon>
        <taxon>Magnoliopsida</taxon>
        <taxon>Liliopsida</taxon>
        <taxon>Asparagales</taxon>
        <taxon>Orchidaceae</taxon>
        <taxon>Orchidoideae</taxon>
        <taxon>Orchideae</taxon>
        <taxon>Orchidinae</taxon>
        <taxon>Platanthera</taxon>
    </lineage>
</organism>
<evidence type="ECO:0000259" key="5">
    <source>
        <dbReference type="Pfam" id="PF17238"/>
    </source>
</evidence>
<evidence type="ECO:0000313" key="9">
    <source>
        <dbReference type="Proteomes" id="UP001418222"/>
    </source>
</evidence>
<evidence type="ECO:0000259" key="6">
    <source>
        <dbReference type="Pfam" id="PF23347"/>
    </source>
</evidence>
<evidence type="ECO:0000259" key="4">
    <source>
        <dbReference type="Pfam" id="PF11715"/>
    </source>
</evidence>
<keyword evidence="2" id="KW-0813">Transport</keyword>
<keyword evidence="3" id="KW-0539">Nucleus</keyword>
<feature type="domain" description="NUP160 C-terminal TPR" evidence="6">
    <location>
        <begin position="1205"/>
        <end position="1462"/>
    </location>
</feature>
<dbReference type="EMBL" id="JBBWWQ010000003">
    <property type="protein sequence ID" value="KAK8952551.1"/>
    <property type="molecule type" value="Genomic_DNA"/>
</dbReference>
<accession>A0AAP0BYH9</accession>
<dbReference type="InterPro" id="IPR035192">
    <property type="entry name" value="NUP160_hel_plant"/>
</dbReference>
<dbReference type="Pfam" id="PF17238">
    <property type="entry name" value="NUP160_helical_2"/>
    <property type="match status" value="1"/>
</dbReference>
<evidence type="ECO:0000256" key="3">
    <source>
        <dbReference type="ARBA" id="ARBA00023242"/>
    </source>
</evidence>
<dbReference type="Pfam" id="PF23347">
    <property type="entry name" value="TPR_Nup160_C"/>
    <property type="match status" value="1"/>
</dbReference>
<feature type="domain" description="NUP160 helical" evidence="5">
    <location>
        <begin position="541"/>
        <end position="728"/>
    </location>
</feature>
<sequence>MAASATRPLVTMEVPISTGDRINWINLTVPSSAPPPSSDCALPTRAIHQNVASCNVITGDPPAYLFWRIHENLPNILEVVELFACNEYPETGLHLVFDDILYPFAFLCKNESAAEDAYSLYAMTVSGTAYLLKLRRPFKYVSGSIFPQSELIEFNVQSNTLSGKVTAVAASLGCLLIGRQDGSVTCYQLGVLEPIKPGFMYELLDDAGLFRLWNLMSRGKTSGAVQDMALYEVCGRKLLFALHSDGIIRSWDLTSHARVLNYTMNSNELAGTTPSKLWVADDDSNVITVAVLHVSDVDVIAIYKFGVSSGERTILSPEPLLRTILLDKGRFIDLKISSGKLWILKEDGSLFYELSEYDYKTGHASNYGLQEDFVADQLFQSSDHALDNLVCVSTSVFPSDQVIHFVSSTFLRRLLQPGIYHTAALRAMLLDEKKYLSDYEFQSLSVPGLREELLKVVNAEVKEASSMSLVYYWKDFCTRYFLYWCQYSVPYGLFIDISNNTLGLIRKNSFSVFRSLQGIEKLIYGCSDEFHDLKSYGLVFPTDNVDSELLYEVLRCTSHINHQIGRAASAVFYESLLFPSVSSEDVFYHLVKILESGFRPLPTSVSVQLGVDSTWEKRQAAHRSLRNFSVDMLLSLNALHFRATGWAGVLNAIEKYLEYLKPHKNNQTSEVVENCSINFLLLVQATSQVARVMFETAFDVLLLLGYLINIGGQVLMIQADITRIKVDLIPMTYEILTQWLVLHFMGTTPTCPTIVDDFSSRLSSLHIGSNAEKRSRAHGSTGCTLAFLLDFPSCSEGDNSILKSFLSSDKLNESVWKFGSLILWGIMREESSITSISTIELSLLLLRHGQYEAAEKLFLIIDAFSTKRKISPSSWHADADWCRHLHLLGVCLVMLAHSKVDGVLEKHRIREAVRCFFRVASLPEAAEHLLNLSLLTGFLYSGEFGCTALWRFHYYQWAMQFFDQYAMSEGACQFALAALEQVDKILVLKDENMEYDFFPEPASTICGQLWANIFKFSLDLKNYGDAYCAIISNPHEDSKNICLRRFIIVLCDHGATKVLCDGKLPFVGMTEKVEQELAWKAERSDIFVTPNVYKLLYSFHAYRNSWRRAASYIYQYSIRLRNEVNMDDIEKFPAALQERLEGLSSGINALQLADNGSSWINSKHDDCFSLNHGLPHKRARNVLAVKFAPVDDPHYEALQYSVDVEMLEKEYALTLAQYLMSHIKDNNKFLGNLKLSTLVDVLINENFYDMAFMVILKFCKGSALKRELEQAFINLSEKCFSGVVTSPVGSSRKVNNFLLSSHDHATHTVGNINSSSVINQIEGHGHWETLELYLEKYRKLHVRLPVVVAETLLSGDPQIELPFWLVHMFKVGRRACSWGMTGQQPDPAALFQLYIDYGRLSEATNLLLEYLEPFANQSPADAIQRKKMSAICFPYTLIERLWCQLEELQGAGHMVAQCEKHKSLLQVDLLNHLHQVKLDSEDATAAAAEPQKPKQLGLD</sequence>
<feature type="domain" description="Nucleoporin Nup120/160 beta-propeller" evidence="4">
    <location>
        <begin position="64"/>
        <end position="520"/>
    </location>
</feature>
<dbReference type="Proteomes" id="UP001418222">
    <property type="component" value="Unassembled WGS sequence"/>
</dbReference>
<dbReference type="PANTHER" id="PTHR21286:SF0">
    <property type="entry name" value="NUCLEAR PORE COMPLEX PROTEIN NUP160"/>
    <property type="match status" value="1"/>
</dbReference>
<dbReference type="InterPro" id="IPR056535">
    <property type="entry name" value="TPR_NUP160_M"/>
</dbReference>
<protein>
    <recommendedName>
        <fullName evidence="10">Nuclear pore complex protein NUP160</fullName>
    </recommendedName>
</protein>
<dbReference type="InterPro" id="IPR059141">
    <property type="entry name" value="Beta-prop_Nup120_160"/>
</dbReference>
<dbReference type="Pfam" id="PF23354">
    <property type="entry name" value="TPR_NUP160_120_M"/>
    <property type="match status" value="1"/>
</dbReference>
<dbReference type="InterPro" id="IPR021717">
    <property type="entry name" value="Nucleoporin_Nup160"/>
</dbReference>
<evidence type="ECO:0000256" key="2">
    <source>
        <dbReference type="ARBA" id="ARBA00022448"/>
    </source>
</evidence>
<gene>
    <name evidence="8" type="ORF">KSP39_PZI004310</name>
</gene>
<evidence type="ECO:0000313" key="8">
    <source>
        <dbReference type="EMBL" id="KAK8952551.1"/>
    </source>
</evidence>
<name>A0AAP0BYH9_9ASPA</name>
<feature type="domain" description="NUP160 middle TPR" evidence="7">
    <location>
        <begin position="904"/>
        <end position="1152"/>
    </location>
</feature>
<comment type="subcellular location">
    <subcellularLocation>
        <location evidence="1">Nucleus</location>
    </subcellularLocation>
</comment>
<proteinExistence type="predicted"/>
<evidence type="ECO:0008006" key="10">
    <source>
        <dbReference type="Google" id="ProtNLM"/>
    </source>
</evidence>
<dbReference type="InterPro" id="IPR056536">
    <property type="entry name" value="TPR_NUP160_C"/>
</dbReference>
<dbReference type="GO" id="GO:0017056">
    <property type="term" value="F:structural constituent of nuclear pore"/>
    <property type="evidence" value="ECO:0007669"/>
    <property type="project" value="TreeGrafter"/>
</dbReference>
<evidence type="ECO:0000259" key="7">
    <source>
        <dbReference type="Pfam" id="PF23354"/>
    </source>
</evidence>
<reference evidence="8 9" key="1">
    <citation type="journal article" date="2022" name="Nat. Plants">
        <title>Genomes of leafy and leafless Platanthera orchids illuminate the evolution of mycoheterotrophy.</title>
        <authorList>
            <person name="Li M.H."/>
            <person name="Liu K.W."/>
            <person name="Li Z."/>
            <person name="Lu H.C."/>
            <person name="Ye Q.L."/>
            <person name="Zhang D."/>
            <person name="Wang J.Y."/>
            <person name="Li Y.F."/>
            <person name="Zhong Z.M."/>
            <person name="Liu X."/>
            <person name="Yu X."/>
            <person name="Liu D.K."/>
            <person name="Tu X.D."/>
            <person name="Liu B."/>
            <person name="Hao Y."/>
            <person name="Liao X.Y."/>
            <person name="Jiang Y.T."/>
            <person name="Sun W.H."/>
            <person name="Chen J."/>
            <person name="Chen Y.Q."/>
            <person name="Ai Y."/>
            <person name="Zhai J.W."/>
            <person name="Wu S.S."/>
            <person name="Zhou Z."/>
            <person name="Hsiao Y.Y."/>
            <person name="Wu W.L."/>
            <person name="Chen Y.Y."/>
            <person name="Lin Y.F."/>
            <person name="Hsu J.L."/>
            <person name="Li C.Y."/>
            <person name="Wang Z.W."/>
            <person name="Zhao X."/>
            <person name="Zhong W.Y."/>
            <person name="Ma X.K."/>
            <person name="Ma L."/>
            <person name="Huang J."/>
            <person name="Chen G.Z."/>
            <person name="Huang M.Z."/>
            <person name="Huang L."/>
            <person name="Peng D.H."/>
            <person name="Luo Y.B."/>
            <person name="Zou S.Q."/>
            <person name="Chen S.P."/>
            <person name="Lan S."/>
            <person name="Tsai W.C."/>
            <person name="Van de Peer Y."/>
            <person name="Liu Z.J."/>
        </authorList>
    </citation>
    <scope>NUCLEOTIDE SEQUENCE [LARGE SCALE GENOMIC DNA]</scope>
    <source>
        <strain evidence="8">Lor287</strain>
    </source>
</reference>
<dbReference type="Pfam" id="PF11715">
    <property type="entry name" value="Beta-prop_Nup120_160"/>
    <property type="match status" value="1"/>
</dbReference>
<dbReference type="GO" id="GO:0005643">
    <property type="term" value="C:nuclear pore"/>
    <property type="evidence" value="ECO:0007669"/>
    <property type="project" value="UniProtKB-ARBA"/>
</dbReference>
<keyword evidence="9" id="KW-1185">Reference proteome</keyword>